<evidence type="ECO:0000256" key="2">
    <source>
        <dbReference type="ARBA" id="ARBA00022679"/>
    </source>
</evidence>
<dbReference type="InterPro" id="IPR045141">
    <property type="entry name" value="NAA60-like"/>
</dbReference>
<dbReference type="InterPro" id="IPR016181">
    <property type="entry name" value="Acyl_CoA_acyltransferase"/>
</dbReference>
<organism evidence="12 13">
    <name type="scientific">Caerostris extrusa</name>
    <name type="common">Bark spider</name>
    <name type="synonym">Caerostris bankana</name>
    <dbReference type="NCBI Taxonomy" id="172846"/>
    <lineage>
        <taxon>Eukaryota</taxon>
        <taxon>Metazoa</taxon>
        <taxon>Ecdysozoa</taxon>
        <taxon>Arthropoda</taxon>
        <taxon>Chelicerata</taxon>
        <taxon>Arachnida</taxon>
        <taxon>Araneae</taxon>
        <taxon>Araneomorphae</taxon>
        <taxon>Entelegynae</taxon>
        <taxon>Araneoidea</taxon>
        <taxon>Araneidae</taxon>
        <taxon>Caerostris</taxon>
    </lineage>
</organism>
<dbReference type="AlphaFoldDB" id="A0AAV4UGN6"/>
<dbReference type="EMBL" id="BPLR01012843">
    <property type="protein sequence ID" value="GIY56987.1"/>
    <property type="molecule type" value="Genomic_DNA"/>
</dbReference>
<dbReference type="GO" id="GO:0007059">
    <property type="term" value="P:chromosome segregation"/>
    <property type="evidence" value="ECO:0007669"/>
    <property type="project" value="UniProtKB-KW"/>
</dbReference>
<dbReference type="Pfam" id="PF00583">
    <property type="entry name" value="Acetyltransf_1"/>
    <property type="match status" value="1"/>
</dbReference>
<proteinExistence type="inferred from homology"/>
<evidence type="ECO:0000256" key="10">
    <source>
        <dbReference type="ARBA" id="ARBA00048848"/>
    </source>
</evidence>
<dbReference type="SUPFAM" id="SSF55729">
    <property type="entry name" value="Acyl-CoA N-acyltransferases (Nat)"/>
    <property type="match status" value="1"/>
</dbReference>
<dbReference type="GO" id="GO:0120518">
    <property type="term" value="F:protein N-terminal-methionine acetyltransferase activity"/>
    <property type="evidence" value="ECO:0007669"/>
    <property type="project" value="UniProtKB-EC"/>
</dbReference>
<dbReference type="PROSITE" id="PS51186">
    <property type="entry name" value="GNAT"/>
    <property type="match status" value="1"/>
</dbReference>
<evidence type="ECO:0000256" key="9">
    <source>
        <dbReference type="ARBA" id="ARBA00048017"/>
    </source>
</evidence>
<dbReference type="GO" id="GO:0004402">
    <property type="term" value="F:histone acetyltransferase activity"/>
    <property type="evidence" value="ECO:0007669"/>
    <property type="project" value="TreeGrafter"/>
</dbReference>
<dbReference type="Gene3D" id="3.40.630.30">
    <property type="match status" value="1"/>
</dbReference>
<evidence type="ECO:0000256" key="8">
    <source>
        <dbReference type="ARBA" id="ARBA00026144"/>
    </source>
</evidence>
<evidence type="ECO:0000256" key="1">
    <source>
        <dbReference type="ARBA" id="ARBA00013184"/>
    </source>
</evidence>
<evidence type="ECO:0000313" key="12">
    <source>
        <dbReference type="EMBL" id="GIY56987.1"/>
    </source>
</evidence>
<dbReference type="GO" id="GO:0000139">
    <property type="term" value="C:Golgi membrane"/>
    <property type="evidence" value="ECO:0007669"/>
    <property type="project" value="TreeGrafter"/>
</dbReference>
<evidence type="ECO:0000256" key="7">
    <source>
        <dbReference type="ARBA" id="ARBA00026111"/>
    </source>
</evidence>
<comment type="caution">
    <text evidence="12">The sequence shown here is derived from an EMBL/GenBank/DDBJ whole genome shotgun (WGS) entry which is preliminary data.</text>
</comment>
<accession>A0AAV4UGN6</accession>
<feature type="domain" description="N-acetyltransferase" evidence="11">
    <location>
        <begin position="13"/>
        <end position="205"/>
    </location>
</feature>
<dbReference type="InterPro" id="IPR000182">
    <property type="entry name" value="GNAT_dom"/>
</dbReference>
<keyword evidence="2" id="KW-0808">Transferase</keyword>
<evidence type="ECO:0000313" key="13">
    <source>
        <dbReference type="Proteomes" id="UP001054945"/>
    </source>
</evidence>
<dbReference type="PANTHER" id="PTHR14744:SF15">
    <property type="entry name" value="N-ALPHA-ACETYLTRANSFERASE 60"/>
    <property type="match status" value="1"/>
</dbReference>
<dbReference type="CDD" id="cd04301">
    <property type="entry name" value="NAT_SF"/>
    <property type="match status" value="1"/>
</dbReference>
<comment type="similarity">
    <text evidence="6">Belongs to the acetyltransferase family. NAA60 subfamily.</text>
</comment>
<keyword evidence="13" id="KW-1185">Reference proteome</keyword>
<keyword evidence="3" id="KW-0159">Chromosome partition</keyword>
<sequence>MSKQVPLCNDSNVQLRFLGPEDVPAVKKLCTEWFPIEYPDSWYKDITSSNKFFSLAAVYRVQIIGLVVAEIKAQSQCNKRVMMNMKEDSVVQKKIRTEFRNSDQGLLSSNFTKNTKVAYILTLGVVEDFRRNGIATLLLNSLVDHLTKNPDGNSCKAVYLHVLTSNTTAIQFYEQRNFTLHSFLPLYYSVHGVAKDGYSYVLYINGGHPPWTFVDYLKQWGQFISHFQVCILPKRVYRLMQGFVTKLWPENWRSR</sequence>
<dbReference type="Proteomes" id="UP001054945">
    <property type="component" value="Unassembled WGS sequence"/>
</dbReference>
<reference evidence="12 13" key="1">
    <citation type="submission" date="2021-06" db="EMBL/GenBank/DDBJ databases">
        <title>Caerostris extrusa draft genome.</title>
        <authorList>
            <person name="Kono N."/>
            <person name="Arakawa K."/>
        </authorList>
    </citation>
    <scope>NUCLEOTIDE SEQUENCE [LARGE SCALE GENOMIC DNA]</scope>
</reference>
<dbReference type="PANTHER" id="PTHR14744">
    <property type="entry name" value="N-ALPHA-ACETYLTRANSFERASE 60"/>
    <property type="match status" value="1"/>
</dbReference>
<evidence type="ECO:0000256" key="5">
    <source>
        <dbReference type="ARBA" id="ARBA00023315"/>
    </source>
</evidence>
<comment type="catalytic activity">
    <reaction evidence="10">
        <text>N-terminal L-methionyl-[transmembrane protein] + acetyl-CoA = N-terminal N(alpha)-acetyl-L-methionyl-[transmembrane protein] + CoA + H(+)</text>
        <dbReference type="Rhea" id="RHEA:50604"/>
        <dbReference type="Rhea" id="RHEA-COMP:12745"/>
        <dbReference type="Rhea" id="RHEA-COMP:12746"/>
        <dbReference type="ChEBI" id="CHEBI:15378"/>
        <dbReference type="ChEBI" id="CHEBI:57287"/>
        <dbReference type="ChEBI" id="CHEBI:57288"/>
        <dbReference type="ChEBI" id="CHEBI:64731"/>
        <dbReference type="ChEBI" id="CHEBI:133414"/>
        <dbReference type="EC" id="2.3.1.259"/>
    </reaction>
</comment>
<gene>
    <name evidence="12" type="primary">NAA60</name>
    <name evidence="12" type="ORF">CEXT_142121</name>
</gene>
<dbReference type="EC" id="2.3.1.259" evidence="7"/>
<keyword evidence="5" id="KW-0012">Acyltransferase</keyword>
<evidence type="ECO:0000256" key="3">
    <source>
        <dbReference type="ARBA" id="ARBA00022829"/>
    </source>
</evidence>
<evidence type="ECO:0000259" key="11">
    <source>
        <dbReference type="PROSITE" id="PS51186"/>
    </source>
</evidence>
<comment type="catalytic activity">
    <reaction evidence="9">
        <text>L-lysyl-[protein] + acetyl-CoA = N(6)-acetyl-L-lysyl-[protein] + CoA + H(+)</text>
        <dbReference type="Rhea" id="RHEA:45948"/>
        <dbReference type="Rhea" id="RHEA-COMP:9752"/>
        <dbReference type="Rhea" id="RHEA-COMP:10731"/>
        <dbReference type="ChEBI" id="CHEBI:15378"/>
        <dbReference type="ChEBI" id="CHEBI:29969"/>
        <dbReference type="ChEBI" id="CHEBI:57287"/>
        <dbReference type="ChEBI" id="CHEBI:57288"/>
        <dbReference type="ChEBI" id="CHEBI:61930"/>
        <dbReference type="EC" id="2.3.1.48"/>
    </reaction>
</comment>
<keyword evidence="4" id="KW-0156">Chromatin regulator</keyword>
<evidence type="ECO:0000256" key="4">
    <source>
        <dbReference type="ARBA" id="ARBA00022853"/>
    </source>
</evidence>
<evidence type="ECO:0000256" key="6">
    <source>
        <dbReference type="ARBA" id="ARBA00025774"/>
    </source>
</evidence>
<dbReference type="EC" id="2.3.1.48" evidence="1"/>
<protein>
    <recommendedName>
        <fullName evidence="8">N-alpha-acetyltransferase 60</fullName>
        <ecNumber evidence="7">2.3.1.259</ecNumber>
        <ecNumber evidence="1">2.3.1.48</ecNumber>
    </recommendedName>
</protein>
<name>A0AAV4UGN6_CAEEX</name>